<dbReference type="AlphaFoldDB" id="A0A7S1CXH6"/>
<name>A0A7S1CXH6_CYCTE</name>
<feature type="region of interest" description="Disordered" evidence="1">
    <location>
        <begin position="1"/>
        <end position="165"/>
    </location>
</feature>
<reference evidence="2" key="1">
    <citation type="submission" date="2021-01" db="EMBL/GenBank/DDBJ databases">
        <authorList>
            <person name="Corre E."/>
            <person name="Pelletier E."/>
            <person name="Niang G."/>
            <person name="Scheremetjew M."/>
            <person name="Finn R."/>
            <person name="Kale V."/>
            <person name="Holt S."/>
            <person name="Cochrane G."/>
            <person name="Meng A."/>
            <person name="Brown T."/>
            <person name="Cohen L."/>
        </authorList>
    </citation>
    <scope>NUCLEOTIDE SEQUENCE</scope>
    <source>
        <strain evidence="2">ECT3854</strain>
    </source>
</reference>
<proteinExistence type="predicted"/>
<gene>
    <name evidence="2" type="ORF">CTEN0397_LOCUS2604</name>
</gene>
<evidence type="ECO:0000256" key="1">
    <source>
        <dbReference type="SAM" id="MobiDB-lite"/>
    </source>
</evidence>
<evidence type="ECO:0000313" key="2">
    <source>
        <dbReference type="EMBL" id="CAD8931582.1"/>
    </source>
</evidence>
<feature type="compositionally biased region" description="Low complexity" evidence="1">
    <location>
        <begin position="86"/>
        <end position="99"/>
    </location>
</feature>
<feature type="compositionally biased region" description="Acidic residues" evidence="1">
    <location>
        <begin position="127"/>
        <end position="141"/>
    </location>
</feature>
<protein>
    <submittedName>
        <fullName evidence="2">Uncharacterized protein</fullName>
    </submittedName>
</protein>
<organism evidence="2">
    <name type="scientific">Cyclophora tenuis</name>
    <name type="common">Marine diatom</name>
    <dbReference type="NCBI Taxonomy" id="216820"/>
    <lineage>
        <taxon>Eukaryota</taxon>
        <taxon>Sar</taxon>
        <taxon>Stramenopiles</taxon>
        <taxon>Ochrophyta</taxon>
        <taxon>Bacillariophyta</taxon>
        <taxon>Fragilariophyceae</taxon>
        <taxon>Fragilariophycidae</taxon>
        <taxon>Cyclophorales</taxon>
        <taxon>Cyclophoraceae</taxon>
        <taxon>Cyclophora</taxon>
    </lineage>
</organism>
<accession>A0A7S1CXH6</accession>
<dbReference type="EMBL" id="HBFW01004000">
    <property type="protein sequence ID" value="CAD8931582.1"/>
    <property type="molecule type" value="Transcribed_RNA"/>
</dbReference>
<sequence length="195" mass="19797">MSYSTTDELEQIEIAAGLPSGGTAMPPAQGGRRRGSSMFAGPGAVMNYQQTMASLDDSRSSDSGSNLLVDFPPERNPASRGKVDVAAATAGTPSSSSGMAPPPEGGPGKKRQSIVMQPMTGLGAFLDPDDSDFDDSDEEENGPLPGAPMPGASDAVGGPNHRPLVGGFAAAAYEAARAHYYANQAKGGSRPPKAS</sequence>